<dbReference type="Proteomes" id="UP000276215">
    <property type="component" value="Unassembled WGS sequence"/>
</dbReference>
<keyword evidence="2" id="KW-1185">Reference proteome</keyword>
<evidence type="ECO:0000313" key="1">
    <source>
        <dbReference type="EMBL" id="RPA97183.1"/>
    </source>
</evidence>
<evidence type="ECO:0000313" key="2">
    <source>
        <dbReference type="Proteomes" id="UP000276215"/>
    </source>
</evidence>
<protein>
    <submittedName>
        <fullName evidence="1">Uncharacterized protein</fullName>
    </submittedName>
</protein>
<proteinExistence type="predicted"/>
<gene>
    <name evidence="1" type="ORF">L873DRAFT_1810290</name>
</gene>
<sequence length="58" mass="6708">MNRDCPTSIHIIYYACLISSSSALYLHNHSNWECREITTTIALLKDYNVIYNVSLVSR</sequence>
<dbReference type="EMBL" id="ML120407">
    <property type="protein sequence ID" value="RPA97183.1"/>
    <property type="molecule type" value="Genomic_DNA"/>
</dbReference>
<accession>A0A3N4JG28</accession>
<organism evidence="1 2">
    <name type="scientific">Choiromyces venosus 120613-1</name>
    <dbReference type="NCBI Taxonomy" id="1336337"/>
    <lineage>
        <taxon>Eukaryota</taxon>
        <taxon>Fungi</taxon>
        <taxon>Dikarya</taxon>
        <taxon>Ascomycota</taxon>
        <taxon>Pezizomycotina</taxon>
        <taxon>Pezizomycetes</taxon>
        <taxon>Pezizales</taxon>
        <taxon>Tuberaceae</taxon>
        <taxon>Choiromyces</taxon>
    </lineage>
</organism>
<dbReference type="AlphaFoldDB" id="A0A3N4JG28"/>
<reference evidence="1 2" key="1">
    <citation type="journal article" date="2018" name="Nat. Ecol. Evol.">
        <title>Pezizomycetes genomes reveal the molecular basis of ectomycorrhizal truffle lifestyle.</title>
        <authorList>
            <person name="Murat C."/>
            <person name="Payen T."/>
            <person name="Noel B."/>
            <person name="Kuo A."/>
            <person name="Morin E."/>
            <person name="Chen J."/>
            <person name="Kohler A."/>
            <person name="Krizsan K."/>
            <person name="Balestrini R."/>
            <person name="Da Silva C."/>
            <person name="Montanini B."/>
            <person name="Hainaut M."/>
            <person name="Levati E."/>
            <person name="Barry K.W."/>
            <person name="Belfiori B."/>
            <person name="Cichocki N."/>
            <person name="Clum A."/>
            <person name="Dockter R.B."/>
            <person name="Fauchery L."/>
            <person name="Guy J."/>
            <person name="Iotti M."/>
            <person name="Le Tacon F."/>
            <person name="Lindquist E.A."/>
            <person name="Lipzen A."/>
            <person name="Malagnac F."/>
            <person name="Mello A."/>
            <person name="Molinier V."/>
            <person name="Miyauchi S."/>
            <person name="Poulain J."/>
            <person name="Riccioni C."/>
            <person name="Rubini A."/>
            <person name="Sitrit Y."/>
            <person name="Splivallo R."/>
            <person name="Traeger S."/>
            <person name="Wang M."/>
            <person name="Zifcakova L."/>
            <person name="Wipf D."/>
            <person name="Zambonelli A."/>
            <person name="Paolocci F."/>
            <person name="Nowrousian M."/>
            <person name="Ottonello S."/>
            <person name="Baldrian P."/>
            <person name="Spatafora J.W."/>
            <person name="Henrissat B."/>
            <person name="Nagy L.G."/>
            <person name="Aury J.M."/>
            <person name="Wincker P."/>
            <person name="Grigoriev I.V."/>
            <person name="Bonfante P."/>
            <person name="Martin F.M."/>
        </authorList>
    </citation>
    <scope>NUCLEOTIDE SEQUENCE [LARGE SCALE GENOMIC DNA]</scope>
    <source>
        <strain evidence="1 2">120613-1</strain>
    </source>
</reference>
<name>A0A3N4JG28_9PEZI</name>